<sequence>MPFVDIRTRNQNHHLRVPLPARRLKFPRNSFKVGSQIRFLTTSPFLLADLKMAGFGFVVAGDREGCDGELAVDFDSVARAGANGYLLVEYCCVAVSDLGLPALC</sequence>
<keyword evidence="2" id="KW-1185">Reference proteome</keyword>
<organism evidence="1 2">
    <name type="scientific">Hyaloscypha hepaticicola</name>
    <dbReference type="NCBI Taxonomy" id="2082293"/>
    <lineage>
        <taxon>Eukaryota</taxon>
        <taxon>Fungi</taxon>
        <taxon>Dikarya</taxon>
        <taxon>Ascomycota</taxon>
        <taxon>Pezizomycotina</taxon>
        <taxon>Leotiomycetes</taxon>
        <taxon>Helotiales</taxon>
        <taxon>Hyaloscyphaceae</taxon>
        <taxon>Hyaloscypha</taxon>
    </lineage>
</organism>
<dbReference type="Proteomes" id="UP000235672">
    <property type="component" value="Unassembled WGS sequence"/>
</dbReference>
<dbReference type="EMBL" id="KZ613469">
    <property type="protein sequence ID" value="PMD25883.1"/>
    <property type="molecule type" value="Genomic_DNA"/>
</dbReference>
<name>A0A2J6QHZ2_9HELO</name>
<accession>A0A2J6QHZ2</accession>
<gene>
    <name evidence="1" type="ORF">NA56DRAFT_388546</name>
</gene>
<reference evidence="1 2" key="1">
    <citation type="submission" date="2016-05" db="EMBL/GenBank/DDBJ databases">
        <title>A degradative enzymes factory behind the ericoid mycorrhizal symbiosis.</title>
        <authorList>
            <consortium name="DOE Joint Genome Institute"/>
            <person name="Martino E."/>
            <person name="Morin E."/>
            <person name="Grelet G."/>
            <person name="Kuo A."/>
            <person name="Kohler A."/>
            <person name="Daghino S."/>
            <person name="Barry K."/>
            <person name="Choi C."/>
            <person name="Cichocki N."/>
            <person name="Clum A."/>
            <person name="Copeland A."/>
            <person name="Hainaut M."/>
            <person name="Haridas S."/>
            <person name="Labutti K."/>
            <person name="Lindquist E."/>
            <person name="Lipzen A."/>
            <person name="Khouja H.-R."/>
            <person name="Murat C."/>
            <person name="Ohm R."/>
            <person name="Olson A."/>
            <person name="Spatafora J."/>
            <person name="Veneault-Fourrey C."/>
            <person name="Henrissat B."/>
            <person name="Grigoriev I."/>
            <person name="Martin F."/>
            <person name="Perotto S."/>
        </authorList>
    </citation>
    <scope>NUCLEOTIDE SEQUENCE [LARGE SCALE GENOMIC DNA]</scope>
    <source>
        <strain evidence="1 2">UAMH 7357</strain>
    </source>
</reference>
<proteinExistence type="predicted"/>
<evidence type="ECO:0000313" key="1">
    <source>
        <dbReference type="EMBL" id="PMD25883.1"/>
    </source>
</evidence>
<dbReference type="AlphaFoldDB" id="A0A2J6QHZ2"/>
<evidence type="ECO:0000313" key="2">
    <source>
        <dbReference type="Proteomes" id="UP000235672"/>
    </source>
</evidence>
<protein>
    <submittedName>
        <fullName evidence="1">Uncharacterized protein</fullName>
    </submittedName>
</protein>